<name>A0A499UQM2_9ACTN</name>
<gene>
    <name evidence="1" type="ORF">SSPO_060800</name>
</gene>
<protein>
    <submittedName>
        <fullName evidence="1">Uncharacterized protein</fullName>
    </submittedName>
</protein>
<accession>A0A499UQM2</accession>
<dbReference type="AlphaFoldDB" id="A0A499UQM2"/>
<organism evidence="1 2">
    <name type="scientific">Streptomyces antimycoticus</name>
    <dbReference type="NCBI Taxonomy" id="68175"/>
    <lineage>
        <taxon>Bacteria</taxon>
        <taxon>Bacillati</taxon>
        <taxon>Actinomycetota</taxon>
        <taxon>Actinomycetes</taxon>
        <taxon>Kitasatosporales</taxon>
        <taxon>Streptomycetaceae</taxon>
        <taxon>Streptomyces</taxon>
        <taxon>Streptomyces violaceusniger group</taxon>
    </lineage>
</organism>
<evidence type="ECO:0000313" key="2">
    <source>
        <dbReference type="Proteomes" id="UP000463951"/>
    </source>
</evidence>
<sequence length="70" mass="7961">MPVARDQAQDEGEKRARVLRVERAHERVVRCRPLGHEGIFAYASRRVEGGTGWKRSAFIGQRVMYVPIPG</sequence>
<evidence type="ECO:0000313" key="1">
    <source>
        <dbReference type="EMBL" id="BBJ43362.1"/>
    </source>
</evidence>
<reference evidence="1 2" key="1">
    <citation type="journal article" date="2020" name="Int. J. Syst. Evol. Microbiol.">
        <title>Reclassification of Streptomyces castelarensis and Streptomyces sporoclivatus as later heterotypic synonyms of Streptomyces antimycoticus.</title>
        <authorList>
            <person name="Komaki H."/>
            <person name="Tamura T."/>
        </authorList>
    </citation>
    <scope>NUCLEOTIDE SEQUENCE [LARGE SCALE GENOMIC DNA]</scope>
    <source>
        <strain evidence="1 2">NBRC 100767</strain>
    </source>
</reference>
<dbReference type="Proteomes" id="UP000463951">
    <property type="component" value="Chromosome"/>
</dbReference>
<dbReference type="EMBL" id="AP019620">
    <property type="protein sequence ID" value="BBJ43362.1"/>
    <property type="molecule type" value="Genomic_DNA"/>
</dbReference>
<proteinExistence type="predicted"/>